<dbReference type="RefSeq" id="WP_212966683.1">
    <property type="nucleotide sequence ID" value="NZ_BORB01000024.1"/>
</dbReference>
<gene>
    <name evidence="1" type="ORF">J8TS2_28110</name>
</gene>
<sequence length="91" mass="10272">MRLADFATINNGRKGMKAGTIAIHMIHGTVEKLTEDYNDERKGQHYLNVVPNSGIDVSELIERLLGADLEGCYRGQVLRRLNKKSIEELFV</sequence>
<protein>
    <submittedName>
        <fullName evidence="1">Uncharacterized protein</fullName>
    </submittedName>
</protein>
<organism evidence="1 2">
    <name type="scientific">Lederbergia ruris</name>
    <dbReference type="NCBI Taxonomy" id="217495"/>
    <lineage>
        <taxon>Bacteria</taxon>
        <taxon>Bacillati</taxon>
        <taxon>Bacillota</taxon>
        <taxon>Bacilli</taxon>
        <taxon>Bacillales</taxon>
        <taxon>Bacillaceae</taxon>
        <taxon>Lederbergia</taxon>
    </lineage>
</organism>
<evidence type="ECO:0000313" key="1">
    <source>
        <dbReference type="EMBL" id="GIN58492.1"/>
    </source>
</evidence>
<dbReference type="EMBL" id="BORB01000024">
    <property type="protein sequence ID" value="GIN58492.1"/>
    <property type="molecule type" value="Genomic_DNA"/>
</dbReference>
<dbReference type="Proteomes" id="UP000679950">
    <property type="component" value="Unassembled WGS sequence"/>
</dbReference>
<reference evidence="1 2" key="1">
    <citation type="submission" date="2021-03" db="EMBL/GenBank/DDBJ databases">
        <title>Antimicrobial resistance genes in bacteria isolated from Japanese honey, and their potential for conferring macrolide and lincosamide resistance in the American foulbrood pathogen Paenibacillus larvae.</title>
        <authorList>
            <person name="Okamoto M."/>
            <person name="Kumagai M."/>
            <person name="Kanamori H."/>
            <person name="Takamatsu D."/>
        </authorList>
    </citation>
    <scope>NUCLEOTIDE SEQUENCE [LARGE SCALE GENOMIC DNA]</scope>
    <source>
        <strain evidence="1 2">J8TS2</strain>
    </source>
</reference>
<comment type="caution">
    <text evidence="1">The sequence shown here is derived from an EMBL/GenBank/DDBJ whole genome shotgun (WGS) entry which is preliminary data.</text>
</comment>
<proteinExistence type="predicted"/>
<keyword evidence="2" id="KW-1185">Reference proteome</keyword>
<name>A0ABQ4KKT5_9BACI</name>
<accession>A0ABQ4KKT5</accession>
<evidence type="ECO:0000313" key="2">
    <source>
        <dbReference type="Proteomes" id="UP000679950"/>
    </source>
</evidence>